<dbReference type="FunFam" id="2.30.18.10:FF:000002">
    <property type="entry name" value="Transcription initiation factor IIA subunit 1"/>
    <property type="match status" value="1"/>
</dbReference>
<dbReference type="GO" id="GO:0005672">
    <property type="term" value="C:transcription factor TFIIA complex"/>
    <property type="evidence" value="ECO:0007669"/>
    <property type="project" value="InterPro"/>
</dbReference>
<dbReference type="SMART" id="SM01371">
    <property type="entry name" value="TFIIA"/>
    <property type="match status" value="1"/>
</dbReference>
<comment type="similarity">
    <text evidence="2">Belongs to the TFIIA subunit 1 family.</text>
</comment>
<evidence type="ECO:0000256" key="1">
    <source>
        <dbReference type="ARBA" id="ARBA00004123"/>
    </source>
</evidence>
<dbReference type="InterPro" id="IPR004855">
    <property type="entry name" value="TFIIA_asu/bsu"/>
</dbReference>
<dbReference type="FunFam" id="1.10.287.100:FF:000001">
    <property type="entry name" value="Transcription initiation factor IIA subunit"/>
    <property type="match status" value="1"/>
</dbReference>
<dbReference type="PANTHER" id="PTHR12694:SF8">
    <property type="entry name" value="TRANSCRIPTION INITIATION FACTOR IIA SUBUNIT 1"/>
    <property type="match status" value="1"/>
</dbReference>
<evidence type="ECO:0000256" key="3">
    <source>
        <dbReference type="ARBA" id="ARBA00023015"/>
    </source>
</evidence>
<keyword evidence="4" id="KW-0804">Transcription</keyword>
<protein>
    <recommendedName>
        <fullName evidence="9">Transcription initiation factor IIA subunit 1</fullName>
    </recommendedName>
</protein>
<evidence type="ECO:0000256" key="5">
    <source>
        <dbReference type="ARBA" id="ARBA00023242"/>
    </source>
</evidence>
<evidence type="ECO:0000256" key="2">
    <source>
        <dbReference type="ARBA" id="ARBA00010059"/>
    </source>
</evidence>
<organism evidence="7 8">
    <name type="scientific">Coptotermes formosanus</name>
    <name type="common">Formosan subterranean termite</name>
    <dbReference type="NCBI Taxonomy" id="36987"/>
    <lineage>
        <taxon>Eukaryota</taxon>
        <taxon>Metazoa</taxon>
        <taxon>Ecdysozoa</taxon>
        <taxon>Arthropoda</taxon>
        <taxon>Hexapoda</taxon>
        <taxon>Insecta</taxon>
        <taxon>Pterygota</taxon>
        <taxon>Neoptera</taxon>
        <taxon>Polyneoptera</taxon>
        <taxon>Dictyoptera</taxon>
        <taxon>Blattodea</taxon>
        <taxon>Blattoidea</taxon>
        <taxon>Termitoidae</taxon>
        <taxon>Rhinotermitidae</taxon>
        <taxon>Coptotermes</taxon>
    </lineage>
</organism>
<dbReference type="AlphaFoldDB" id="A0A6L2PWF5"/>
<dbReference type="Gene3D" id="2.30.18.10">
    <property type="entry name" value="Transcription factor IIA (TFIIA), beta-barrel domain"/>
    <property type="match status" value="1"/>
</dbReference>
<dbReference type="SUPFAM" id="SSF47396">
    <property type="entry name" value="Transcription factor IIA (TFIIA), alpha-helical domain"/>
    <property type="match status" value="1"/>
</dbReference>
<keyword evidence="5" id="KW-0539">Nucleus</keyword>
<comment type="caution">
    <text evidence="7">The sequence shown here is derived from an EMBL/GenBank/DDBJ whole genome shotgun (WGS) entry which is preliminary data.</text>
</comment>
<evidence type="ECO:0000313" key="8">
    <source>
        <dbReference type="Proteomes" id="UP000502823"/>
    </source>
</evidence>
<evidence type="ECO:0000256" key="6">
    <source>
        <dbReference type="SAM" id="MobiDB-lite"/>
    </source>
</evidence>
<gene>
    <name evidence="7" type="ORF">Cfor_05370</name>
</gene>
<dbReference type="Gene3D" id="1.10.287.100">
    <property type="match status" value="1"/>
</dbReference>
<dbReference type="PANTHER" id="PTHR12694">
    <property type="entry name" value="TRANSCRIPTION INITIATION FACTOR IIA SUBUNIT 1"/>
    <property type="match status" value="1"/>
</dbReference>
<dbReference type="SUPFAM" id="SSF50784">
    <property type="entry name" value="Transcription factor IIA (TFIIA), beta-barrel domain"/>
    <property type="match status" value="1"/>
</dbReference>
<dbReference type="InterPro" id="IPR009088">
    <property type="entry name" value="TFIIA_b-brl"/>
</dbReference>
<proteinExistence type="inferred from homology"/>
<dbReference type="Proteomes" id="UP000502823">
    <property type="component" value="Unassembled WGS sequence"/>
</dbReference>
<keyword evidence="8" id="KW-1185">Reference proteome</keyword>
<dbReference type="EMBL" id="BLKM01012573">
    <property type="protein sequence ID" value="GFG36931.1"/>
    <property type="molecule type" value="Genomic_DNA"/>
</dbReference>
<name>A0A6L2PWF5_COPFO</name>
<evidence type="ECO:0000256" key="4">
    <source>
        <dbReference type="ARBA" id="ARBA00023163"/>
    </source>
</evidence>
<evidence type="ECO:0000313" key="7">
    <source>
        <dbReference type="EMBL" id="GFG36931.1"/>
    </source>
</evidence>
<feature type="region of interest" description="Disordered" evidence="6">
    <location>
        <begin position="126"/>
        <end position="145"/>
    </location>
</feature>
<keyword evidence="3" id="KW-0805">Transcription regulation</keyword>
<accession>A0A6L2PWF5</accession>
<dbReference type="OrthoDB" id="6275927at2759"/>
<reference evidence="8" key="1">
    <citation type="submission" date="2020-01" db="EMBL/GenBank/DDBJ databases">
        <title>Draft genome sequence of the Termite Coptotermes fromosanus.</title>
        <authorList>
            <person name="Itakura S."/>
            <person name="Yosikawa Y."/>
            <person name="Umezawa K."/>
        </authorList>
    </citation>
    <scope>NUCLEOTIDE SEQUENCE [LARGE SCALE GENOMIC DNA]</scope>
</reference>
<dbReference type="CDD" id="cd07976">
    <property type="entry name" value="TFIIA_alpha_beta_like"/>
    <property type="match status" value="2"/>
</dbReference>
<sequence length="317" mass="34503">MKLYHSVIEDVIAGVRDSFLDEGVDEQVLQELKQIWETKLLSSKALELNPEPPEPQPPQIGMQKDSRVNIPGKAVTVGNQMTVFTATQHGTQQIISAQQTQLVQQVGQQPTTQSQSIQQQTQPVQLNSQQLTQPSQTQQGQQATTVITTDQNKQVPIHITLPAQAGAPDSQPRVLTIQVPASALQGNHLHTVLTGPIIAATMALPQHLACSLLQQHVTAALQGQAVSGTSQMQQLATVGAAVAQNTASNGNVEPLNSEDDVSDEDLSDLFDTDNVVVCQYDKITRSRNKWKFYLKDGIMNLSGKDYVFQKATGDAEW</sequence>
<dbReference type="GO" id="GO:0006367">
    <property type="term" value="P:transcription initiation at RNA polymerase II promoter"/>
    <property type="evidence" value="ECO:0007669"/>
    <property type="project" value="InterPro"/>
</dbReference>
<dbReference type="FunCoup" id="A0A6L2PWF5">
    <property type="interactions" value="1931"/>
</dbReference>
<comment type="subcellular location">
    <subcellularLocation>
        <location evidence="1">Nucleus</location>
    </subcellularLocation>
</comment>
<dbReference type="Pfam" id="PF03153">
    <property type="entry name" value="TFIIA"/>
    <property type="match status" value="2"/>
</dbReference>
<evidence type="ECO:0008006" key="9">
    <source>
        <dbReference type="Google" id="ProtNLM"/>
    </source>
</evidence>
<dbReference type="InParanoid" id="A0A6L2PWF5"/>